<reference evidence="1" key="1">
    <citation type="journal article" date="2015" name="Nature">
        <title>Complex archaea that bridge the gap between prokaryotes and eukaryotes.</title>
        <authorList>
            <person name="Spang A."/>
            <person name="Saw J.H."/>
            <person name="Jorgensen S.L."/>
            <person name="Zaremba-Niedzwiedzka K."/>
            <person name="Martijn J."/>
            <person name="Lind A.E."/>
            <person name="van Eijk R."/>
            <person name="Schleper C."/>
            <person name="Guy L."/>
            <person name="Ettema T.J."/>
        </authorList>
    </citation>
    <scope>NUCLEOTIDE SEQUENCE</scope>
</reference>
<comment type="caution">
    <text evidence="1">The sequence shown here is derived from an EMBL/GenBank/DDBJ whole genome shotgun (WGS) entry which is preliminary data.</text>
</comment>
<proteinExistence type="predicted"/>
<name>A0A0F9YBW0_9ZZZZ</name>
<organism evidence="1">
    <name type="scientific">marine sediment metagenome</name>
    <dbReference type="NCBI Taxonomy" id="412755"/>
    <lineage>
        <taxon>unclassified sequences</taxon>
        <taxon>metagenomes</taxon>
        <taxon>ecological metagenomes</taxon>
    </lineage>
</organism>
<accession>A0A0F9YBW0</accession>
<sequence>MPYSRKRALSGMALEMMMPGIEFGPESTVAVFDRMHAAAVGMDHDKIVLCNITADEVAKAIDTLLPITSGKRQVSDKLSFENLIEDKIDRKPSYIMAEIQNEVWMKFHDEMPCFLGVKPKDVWLAIQHMEYLGTCEPIKPVPEKISVAGKDFVSHECQVKIHSAAGTPIGELFEMTSTSAVLPQYFARMEDGKLRDLRNDNYSVYDPEDEVLVELDETPSPD</sequence>
<gene>
    <name evidence="1" type="ORF">LCGC14_0113390</name>
</gene>
<dbReference type="EMBL" id="LAZR01000033">
    <property type="protein sequence ID" value="KKO01984.1"/>
    <property type="molecule type" value="Genomic_DNA"/>
</dbReference>
<evidence type="ECO:0000313" key="1">
    <source>
        <dbReference type="EMBL" id="KKO01984.1"/>
    </source>
</evidence>
<protein>
    <submittedName>
        <fullName evidence="1">Uncharacterized protein</fullName>
    </submittedName>
</protein>
<dbReference type="AlphaFoldDB" id="A0A0F9YBW0"/>